<dbReference type="Proteomes" id="UP000007798">
    <property type="component" value="Unassembled WGS sequence"/>
</dbReference>
<evidence type="ECO:0008006" key="5">
    <source>
        <dbReference type="Google" id="ProtNLM"/>
    </source>
</evidence>
<feature type="chain" id="PRO_5006387186" description="Protein TsetseEP domain-containing protein" evidence="2">
    <location>
        <begin position="25"/>
        <end position="363"/>
    </location>
</feature>
<dbReference type="InParanoid" id="A0A0Q9WVU6"/>
<evidence type="ECO:0000313" key="3">
    <source>
        <dbReference type="EMBL" id="KRG00140.1"/>
    </source>
</evidence>
<feature type="signal peptide" evidence="2">
    <location>
        <begin position="1"/>
        <end position="24"/>
    </location>
</feature>
<protein>
    <recommendedName>
        <fullName evidence="5">Protein TsetseEP domain-containing protein</fullName>
    </recommendedName>
</protein>
<name>A0A0Q9WVU6_DROWI</name>
<reference evidence="3 4" key="1">
    <citation type="journal article" date="2007" name="Nature">
        <title>Evolution of genes and genomes on the Drosophila phylogeny.</title>
        <authorList>
            <consortium name="Drosophila 12 Genomes Consortium"/>
            <person name="Clark A.G."/>
            <person name="Eisen M.B."/>
            <person name="Smith D.R."/>
            <person name="Bergman C.M."/>
            <person name="Oliver B."/>
            <person name="Markow T.A."/>
            <person name="Kaufman T.C."/>
            <person name="Kellis M."/>
            <person name="Gelbart W."/>
            <person name="Iyer V.N."/>
            <person name="Pollard D.A."/>
            <person name="Sackton T.B."/>
            <person name="Larracuente A.M."/>
            <person name="Singh N.D."/>
            <person name="Abad J.P."/>
            <person name="Abt D.N."/>
            <person name="Adryan B."/>
            <person name="Aguade M."/>
            <person name="Akashi H."/>
            <person name="Anderson W.W."/>
            <person name="Aquadro C.F."/>
            <person name="Ardell D.H."/>
            <person name="Arguello R."/>
            <person name="Artieri C.G."/>
            <person name="Barbash D.A."/>
            <person name="Barker D."/>
            <person name="Barsanti P."/>
            <person name="Batterham P."/>
            <person name="Batzoglou S."/>
            <person name="Begun D."/>
            <person name="Bhutkar A."/>
            <person name="Blanco E."/>
            <person name="Bosak S.A."/>
            <person name="Bradley R.K."/>
            <person name="Brand A.D."/>
            <person name="Brent M.R."/>
            <person name="Brooks A.N."/>
            <person name="Brown R.H."/>
            <person name="Butlin R.K."/>
            <person name="Caggese C."/>
            <person name="Calvi B.R."/>
            <person name="Bernardo de Carvalho A."/>
            <person name="Caspi A."/>
            <person name="Castrezana S."/>
            <person name="Celniker S.E."/>
            <person name="Chang J.L."/>
            <person name="Chapple C."/>
            <person name="Chatterji S."/>
            <person name="Chinwalla A."/>
            <person name="Civetta A."/>
            <person name="Clifton S.W."/>
            <person name="Comeron J.M."/>
            <person name="Costello J.C."/>
            <person name="Coyne J.A."/>
            <person name="Daub J."/>
            <person name="David R.G."/>
            <person name="Delcher A.L."/>
            <person name="Delehaunty K."/>
            <person name="Do C.B."/>
            <person name="Ebling H."/>
            <person name="Edwards K."/>
            <person name="Eickbush T."/>
            <person name="Evans J.D."/>
            <person name="Filipski A."/>
            <person name="Findeiss S."/>
            <person name="Freyhult E."/>
            <person name="Fulton L."/>
            <person name="Fulton R."/>
            <person name="Garcia A.C."/>
            <person name="Gardiner A."/>
            <person name="Garfield D.A."/>
            <person name="Garvin B.E."/>
            <person name="Gibson G."/>
            <person name="Gilbert D."/>
            <person name="Gnerre S."/>
            <person name="Godfrey J."/>
            <person name="Good R."/>
            <person name="Gotea V."/>
            <person name="Gravely B."/>
            <person name="Greenberg A.J."/>
            <person name="Griffiths-Jones S."/>
            <person name="Gross S."/>
            <person name="Guigo R."/>
            <person name="Gustafson E.A."/>
            <person name="Haerty W."/>
            <person name="Hahn M.W."/>
            <person name="Halligan D.L."/>
            <person name="Halpern A.L."/>
            <person name="Halter G.M."/>
            <person name="Han M.V."/>
            <person name="Heger A."/>
            <person name="Hillier L."/>
            <person name="Hinrichs A.S."/>
            <person name="Holmes I."/>
            <person name="Hoskins R.A."/>
            <person name="Hubisz M.J."/>
            <person name="Hultmark D."/>
            <person name="Huntley M.A."/>
            <person name="Jaffe D.B."/>
            <person name="Jagadeeshan S."/>
            <person name="Jeck W.R."/>
            <person name="Johnson J."/>
            <person name="Jones C.D."/>
            <person name="Jordan W.C."/>
            <person name="Karpen G.H."/>
            <person name="Kataoka E."/>
            <person name="Keightley P.D."/>
            <person name="Kheradpour P."/>
            <person name="Kirkness E.F."/>
            <person name="Koerich L.B."/>
            <person name="Kristiansen K."/>
            <person name="Kudrna D."/>
            <person name="Kulathinal R.J."/>
            <person name="Kumar S."/>
            <person name="Kwok R."/>
            <person name="Lander E."/>
            <person name="Langley C.H."/>
            <person name="Lapoint R."/>
            <person name="Lazzaro B.P."/>
            <person name="Lee S.J."/>
            <person name="Levesque L."/>
            <person name="Li R."/>
            <person name="Lin C.F."/>
            <person name="Lin M.F."/>
            <person name="Lindblad-Toh K."/>
            <person name="Llopart A."/>
            <person name="Long M."/>
            <person name="Low L."/>
            <person name="Lozovsky E."/>
            <person name="Lu J."/>
            <person name="Luo M."/>
            <person name="Machado C.A."/>
            <person name="Makalowski W."/>
            <person name="Marzo M."/>
            <person name="Matsuda M."/>
            <person name="Matzkin L."/>
            <person name="McAllister B."/>
            <person name="McBride C.S."/>
            <person name="McKernan B."/>
            <person name="McKernan K."/>
            <person name="Mendez-Lago M."/>
            <person name="Minx P."/>
            <person name="Mollenhauer M.U."/>
            <person name="Montooth K."/>
            <person name="Mount S.M."/>
            <person name="Mu X."/>
            <person name="Myers E."/>
            <person name="Negre B."/>
            <person name="Newfeld S."/>
            <person name="Nielsen R."/>
            <person name="Noor M.A."/>
            <person name="O'Grady P."/>
            <person name="Pachter L."/>
            <person name="Papaceit M."/>
            <person name="Parisi M.J."/>
            <person name="Parisi M."/>
            <person name="Parts L."/>
            <person name="Pedersen J.S."/>
            <person name="Pesole G."/>
            <person name="Phillippy A.M."/>
            <person name="Ponting C.P."/>
            <person name="Pop M."/>
            <person name="Porcelli D."/>
            <person name="Powell J.R."/>
            <person name="Prohaska S."/>
            <person name="Pruitt K."/>
            <person name="Puig M."/>
            <person name="Quesneville H."/>
            <person name="Ram K.R."/>
            <person name="Rand D."/>
            <person name="Rasmussen M.D."/>
            <person name="Reed L.K."/>
            <person name="Reenan R."/>
            <person name="Reily A."/>
            <person name="Remington K.A."/>
            <person name="Rieger T.T."/>
            <person name="Ritchie M.G."/>
            <person name="Robin C."/>
            <person name="Rogers Y.H."/>
            <person name="Rohde C."/>
            <person name="Rozas J."/>
            <person name="Rubenfield M.J."/>
            <person name="Ruiz A."/>
            <person name="Russo S."/>
            <person name="Salzberg S.L."/>
            <person name="Sanchez-Gracia A."/>
            <person name="Saranga D.J."/>
            <person name="Sato H."/>
            <person name="Schaeffer S.W."/>
            <person name="Schatz M.C."/>
            <person name="Schlenke T."/>
            <person name="Schwartz R."/>
            <person name="Segarra C."/>
            <person name="Singh R.S."/>
            <person name="Sirot L."/>
            <person name="Sirota M."/>
            <person name="Sisneros N.B."/>
            <person name="Smith C.D."/>
            <person name="Smith T.F."/>
            <person name="Spieth J."/>
            <person name="Stage D.E."/>
            <person name="Stark A."/>
            <person name="Stephan W."/>
            <person name="Strausberg R.L."/>
            <person name="Strempel S."/>
            <person name="Sturgill D."/>
            <person name="Sutton G."/>
            <person name="Sutton G.G."/>
            <person name="Tao W."/>
            <person name="Teichmann S."/>
            <person name="Tobari Y.N."/>
            <person name="Tomimura Y."/>
            <person name="Tsolas J.M."/>
            <person name="Valente V.L."/>
            <person name="Venter E."/>
            <person name="Venter J.C."/>
            <person name="Vicario S."/>
            <person name="Vieira F.G."/>
            <person name="Vilella A.J."/>
            <person name="Villasante A."/>
            <person name="Walenz B."/>
            <person name="Wang J."/>
            <person name="Wasserman M."/>
            <person name="Watts T."/>
            <person name="Wilson D."/>
            <person name="Wilson R.K."/>
            <person name="Wing R.A."/>
            <person name="Wolfner M.F."/>
            <person name="Wong A."/>
            <person name="Wong G.K."/>
            <person name="Wu C.I."/>
            <person name="Wu G."/>
            <person name="Yamamoto D."/>
            <person name="Yang H.P."/>
            <person name="Yang S.P."/>
            <person name="Yorke J.A."/>
            <person name="Yoshida K."/>
            <person name="Zdobnov E."/>
            <person name="Zhang P."/>
            <person name="Zhang Y."/>
            <person name="Zimin A.V."/>
            <person name="Baldwin J."/>
            <person name="Abdouelleil A."/>
            <person name="Abdulkadir J."/>
            <person name="Abebe A."/>
            <person name="Abera B."/>
            <person name="Abreu J."/>
            <person name="Acer S.C."/>
            <person name="Aftuck L."/>
            <person name="Alexander A."/>
            <person name="An P."/>
            <person name="Anderson E."/>
            <person name="Anderson S."/>
            <person name="Arachi H."/>
            <person name="Azer M."/>
            <person name="Bachantsang P."/>
            <person name="Barry A."/>
            <person name="Bayul T."/>
            <person name="Berlin A."/>
            <person name="Bessette D."/>
            <person name="Bloom T."/>
            <person name="Blye J."/>
            <person name="Boguslavskiy L."/>
            <person name="Bonnet C."/>
            <person name="Boukhgalter B."/>
            <person name="Bourzgui I."/>
            <person name="Brown A."/>
            <person name="Cahill P."/>
            <person name="Channer S."/>
            <person name="Cheshatsang Y."/>
            <person name="Chuda L."/>
            <person name="Citroen M."/>
            <person name="Collymore A."/>
            <person name="Cooke P."/>
            <person name="Costello M."/>
            <person name="D'Aco K."/>
            <person name="Daza R."/>
            <person name="De Haan G."/>
            <person name="DeGray S."/>
            <person name="DeMaso C."/>
            <person name="Dhargay N."/>
            <person name="Dooley K."/>
            <person name="Dooley E."/>
            <person name="Doricent M."/>
            <person name="Dorje P."/>
            <person name="Dorjee K."/>
            <person name="Dupes A."/>
            <person name="Elong R."/>
            <person name="Falk J."/>
            <person name="Farina A."/>
            <person name="Faro S."/>
            <person name="Ferguson D."/>
            <person name="Fisher S."/>
            <person name="Foley C.D."/>
            <person name="Franke A."/>
            <person name="Friedrich D."/>
            <person name="Gadbois L."/>
            <person name="Gearin G."/>
            <person name="Gearin C.R."/>
            <person name="Giannoukos G."/>
            <person name="Goode T."/>
            <person name="Graham J."/>
            <person name="Grandbois E."/>
            <person name="Grewal S."/>
            <person name="Gyaltsen K."/>
            <person name="Hafez N."/>
            <person name="Hagos B."/>
            <person name="Hall J."/>
            <person name="Henson C."/>
            <person name="Hollinger A."/>
            <person name="Honan T."/>
            <person name="Huard M.D."/>
            <person name="Hughes L."/>
            <person name="Hurhula B."/>
            <person name="Husby M.E."/>
            <person name="Kamat A."/>
            <person name="Kanga B."/>
            <person name="Kashin S."/>
            <person name="Khazanovich D."/>
            <person name="Kisner P."/>
            <person name="Lance K."/>
            <person name="Lara M."/>
            <person name="Lee W."/>
            <person name="Lennon N."/>
            <person name="Letendre F."/>
            <person name="LeVine R."/>
            <person name="Lipovsky A."/>
            <person name="Liu X."/>
            <person name="Liu J."/>
            <person name="Liu S."/>
            <person name="Lokyitsang T."/>
            <person name="Lokyitsang Y."/>
            <person name="Lubonja R."/>
            <person name="Lui A."/>
            <person name="MacDonald P."/>
            <person name="Magnisalis V."/>
            <person name="Maru K."/>
            <person name="Matthews C."/>
            <person name="McCusker W."/>
            <person name="McDonough S."/>
            <person name="Mehta T."/>
            <person name="Meldrim J."/>
            <person name="Meneus L."/>
            <person name="Mihai O."/>
            <person name="Mihalev A."/>
            <person name="Mihova T."/>
            <person name="Mittelman R."/>
            <person name="Mlenga V."/>
            <person name="Montmayeur A."/>
            <person name="Mulrain L."/>
            <person name="Navidi A."/>
            <person name="Naylor J."/>
            <person name="Negash T."/>
            <person name="Nguyen T."/>
            <person name="Nguyen N."/>
            <person name="Nicol R."/>
            <person name="Norbu C."/>
            <person name="Norbu N."/>
            <person name="Novod N."/>
            <person name="O'Neill B."/>
            <person name="Osman S."/>
            <person name="Markiewicz E."/>
            <person name="Oyono O.L."/>
            <person name="Patti C."/>
            <person name="Phunkhang P."/>
            <person name="Pierre F."/>
            <person name="Priest M."/>
            <person name="Raghuraman S."/>
            <person name="Rege F."/>
            <person name="Reyes R."/>
            <person name="Rise C."/>
            <person name="Rogov P."/>
            <person name="Ross K."/>
            <person name="Ryan E."/>
            <person name="Settipalli S."/>
            <person name="Shea T."/>
            <person name="Sherpa N."/>
            <person name="Shi L."/>
            <person name="Shih D."/>
            <person name="Sparrow T."/>
            <person name="Spaulding J."/>
            <person name="Stalker J."/>
            <person name="Stange-Thomann N."/>
            <person name="Stavropoulos S."/>
            <person name="Stone C."/>
            <person name="Strader C."/>
            <person name="Tesfaye S."/>
            <person name="Thomson T."/>
            <person name="Thoulutsang Y."/>
            <person name="Thoulutsang D."/>
            <person name="Topham K."/>
            <person name="Topping I."/>
            <person name="Tsamla T."/>
            <person name="Vassiliev H."/>
            <person name="Vo A."/>
            <person name="Wangchuk T."/>
            <person name="Wangdi T."/>
            <person name="Weiand M."/>
            <person name="Wilkinson J."/>
            <person name="Wilson A."/>
            <person name="Yadav S."/>
            <person name="Young G."/>
            <person name="Yu Q."/>
            <person name="Zembek L."/>
            <person name="Zhong D."/>
            <person name="Zimmer A."/>
            <person name="Zwirko Z."/>
            <person name="Jaffe D.B."/>
            <person name="Alvarez P."/>
            <person name="Brockman W."/>
            <person name="Butler J."/>
            <person name="Chin C."/>
            <person name="Gnerre S."/>
            <person name="Grabherr M."/>
            <person name="Kleber M."/>
            <person name="Mauceli E."/>
            <person name="MacCallum I."/>
        </authorList>
    </citation>
    <scope>NUCLEOTIDE SEQUENCE [LARGE SCALE GENOMIC DNA]</scope>
    <source>
        <strain evidence="4">Tucson 14030-0811.24</strain>
    </source>
</reference>
<keyword evidence="2" id="KW-0732">Signal</keyword>
<sequence length="363" mass="42968">MKLAWTTIIICIWLAQCLKGNVNAIRYMPRLEGATYAIRGDYVPMKFYDSLRTSDRSKQELQNKLRNFLENLQKNLTTSTLLSGLDTSISSTQNHFLKLQELSTFFHDASETAGLFARDSEIFYEVTKNSSYALLLKLRQVPMAQPTEIKILLTNYFAEMEFFHIMFSEIMDEALEYTQNVLRAIQKVFIYYADAQRYILQDWNLKPNMVCCKMYMDFLQLYSAQIFKCAADHELNIAYDVYAMAETNAKYIMRQLEFRIQRLFNCFLFKSYQIRCQFLLNAEHDFEKLFSKLEELETYFDIKTKRGRVSALRFRRNFQNENDIIESRVEIADCLPKDFPHGQMQKDLKSCFYFVDKKQPISV</sequence>
<keyword evidence="1" id="KW-0175">Coiled coil</keyword>
<evidence type="ECO:0000313" key="4">
    <source>
        <dbReference type="Proteomes" id="UP000007798"/>
    </source>
</evidence>
<dbReference type="AlphaFoldDB" id="A0A0Q9WVU6"/>
<dbReference type="KEGG" id="dwi:26528979"/>
<feature type="coiled-coil region" evidence="1">
    <location>
        <begin position="51"/>
        <end position="78"/>
    </location>
</feature>
<dbReference type="EMBL" id="CH964272">
    <property type="protein sequence ID" value="KRG00140.1"/>
    <property type="molecule type" value="Genomic_DNA"/>
</dbReference>
<gene>
    <name evidence="3" type="primary">Dwil\GK26977</name>
    <name evidence="3" type="ORF">Dwil_GK26977</name>
</gene>
<proteinExistence type="predicted"/>
<accession>A0A0Q9WVU6</accession>
<dbReference type="OrthoDB" id="7915757at2759"/>
<keyword evidence="4" id="KW-1185">Reference proteome</keyword>
<organism evidence="3 4">
    <name type="scientific">Drosophila willistoni</name>
    <name type="common">Fruit fly</name>
    <dbReference type="NCBI Taxonomy" id="7260"/>
    <lineage>
        <taxon>Eukaryota</taxon>
        <taxon>Metazoa</taxon>
        <taxon>Ecdysozoa</taxon>
        <taxon>Arthropoda</taxon>
        <taxon>Hexapoda</taxon>
        <taxon>Insecta</taxon>
        <taxon>Pterygota</taxon>
        <taxon>Neoptera</taxon>
        <taxon>Endopterygota</taxon>
        <taxon>Diptera</taxon>
        <taxon>Brachycera</taxon>
        <taxon>Muscomorpha</taxon>
        <taxon>Ephydroidea</taxon>
        <taxon>Drosophilidae</taxon>
        <taxon>Drosophila</taxon>
        <taxon>Sophophora</taxon>
    </lineage>
</organism>
<evidence type="ECO:0000256" key="2">
    <source>
        <dbReference type="SAM" id="SignalP"/>
    </source>
</evidence>
<evidence type="ECO:0000256" key="1">
    <source>
        <dbReference type="SAM" id="Coils"/>
    </source>
</evidence>